<evidence type="ECO:0000256" key="6">
    <source>
        <dbReference type="ARBA" id="ARBA00022741"/>
    </source>
</evidence>
<evidence type="ECO:0000256" key="9">
    <source>
        <dbReference type="ARBA" id="ARBA00023136"/>
    </source>
</evidence>
<evidence type="ECO:0000259" key="12">
    <source>
        <dbReference type="PROSITE" id="PS50011"/>
    </source>
</evidence>
<dbReference type="Gene3D" id="3.30.200.20">
    <property type="entry name" value="Phosphorylase Kinase, domain 1"/>
    <property type="match status" value="1"/>
</dbReference>
<dbReference type="PROSITE" id="PS50011">
    <property type="entry name" value="PROTEIN_KINASE_DOM"/>
    <property type="match status" value="1"/>
</dbReference>
<evidence type="ECO:0000256" key="10">
    <source>
        <dbReference type="ARBA" id="ARBA00023180"/>
    </source>
</evidence>
<dbReference type="AlphaFoldDB" id="B9SUU3"/>
<feature type="domain" description="Protein kinase" evidence="12">
    <location>
        <begin position="81"/>
        <end position="348"/>
    </location>
</feature>
<dbReference type="Proteomes" id="UP000008311">
    <property type="component" value="Unassembled WGS sequence"/>
</dbReference>
<evidence type="ECO:0000256" key="1">
    <source>
        <dbReference type="ARBA" id="ARBA00004479"/>
    </source>
</evidence>
<keyword evidence="5" id="KW-0732">Signal</keyword>
<dbReference type="FunFam" id="3.30.200.20:FF:000178">
    <property type="entry name" value="serine/threonine-protein kinase PBS1-like"/>
    <property type="match status" value="1"/>
</dbReference>
<evidence type="ECO:0000256" key="4">
    <source>
        <dbReference type="ARBA" id="ARBA00022692"/>
    </source>
</evidence>
<gene>
    <name evidence="13" type="ORF">RCOM_0574900</name>
</gene>
<dbReference type="InParanoid" id="B9SUU3"/>
<dbReference type="InterPro" id="IPR000719">
    <property type="entry name" value="Prot_kinase_dom"/>
</dbReference>
<organism evidence="13 14">
    <name type="scientific">Ricinus communis</name>
    <name type="common">Castor bean</name>
    <dbReference type="NCBI Taxonomy" id="3988"/>
    <lineage>
        <taxon>Eukaryota</taxon>
        <taxon>Viridiplantae</taxon>
        <taxon>Streptophyta</taxon>
        <taxon>Embryophyta</taxon>
        <taxon>Tracheophyta</taxon>
        <taxon>Spermatophyta</taxon>
        <taxon>Magnoliopsida</taxon>
        <taxon>eudicotyledons</taxon>
        <taxon>Gunneridae</taxon>
        <taxon>Pentapetalae</taxon>
        <taxon>rosids</taxon>
        <taxon>fabids</taxon>
        <taxon>Malpighiales</taxon>
        <taxon>Euphorbiaceae</taxon>
        <taxon>Acalyphoideae</taxon>
        <taxon>Acalypheae</taxon>
        <taxon>Ricinus</taxon>
    </lineage>
</organism>
<evidence type="ECO:0000256" key="11">
    <source>
        <dbReference type="PROSITE-ProRule" id="PRU10141"/>
    </source>
</evidence>
<accession>B9SUU3</accession>
<dbReference type="SUPFAM" id="SSF56112">
    <property type="entry name" value="Protein kinase-like (PK-like)"/>
    <property type="match status" value="1"/>
</dbReference>
<dbReference type="GO" id="GO:0005524">
    <property type="term" value="F:ATP binding"/>
    <property type="evidence" value="ECO:0007669"/>
    <property type="project" value="UniProtKB-UniRule"/>
</dbReference>
<dbReference type="Gene3D" id="1.10.510.10">
    <property type="entry name" value="Transferase(Phosphotransferase) domain 1"/>
    <property type="match status" value="1"/>
</dbReference>
<dbReference type="InterPro" id="IPR011009">
    <property type="entry name" value="Kinase-like_dom_sf"/>
</dbReference>
<dbReference type="PANTHER" id="PTHR27009">
    <property type="entry name" value="RUST RESISTANCE KINASE LR10-RELATED"/>
    <property type="match status" value="1"/>
</dbReference>
<keyword evidence="8" id="KW-1133">Transmembrane helix</keyword>
<keyword evidence="10" id="KW-0325">Glycoprotein</keyword>
<evidence type="ECO:0000256" key="2">
    <source>
        <dbReference type="ARBA" id="ARBA00022527"/>
    </source>
</evidence>
<evidence type="ECO:0000256" key="3">
    <source>
        <dbReference type="ARBA" id="ARBA00022679"/>
    </source>
</evidence>
<evidence type="ECO:0000256" key="7">
    <source>
        <dbReference type="ARBA" id="ARBA00022840"/>
    </source>
</evidence>
<keyword evidence="9" id="KW-0472">Membrane</keyword>
<proteinExistence type="predicted"/>
<dbReference type="Pfam" id="PF07714">
    <property type="entry name" value="PK_Tyr_Ser-Thr"/>
    <property type="match status" value="2"/>
</dbReference>
<evidence type="ECO:0000256" key="8">
    <source>
        <dbReference type="ARBA" id="ARBA00022989"/>
    </source>
</evidence>
<keyword evidence="2" id="KW-0723">Serine/threonine-protein kinase</keyword>
<keyword evidence="13" id="KW-0418">Kinase</keyword>
<keyword evidence="7 11" id="KW-0067">ATP-binding</keyword>
<keyword evidence="6 11" id="KW-0547">Nucleotide-binding</keyword>
<protein>
    <submittedName>
        <fullName evidence="13">Receptor serine/threonine kinase, putative</fullName>
    </submittedName>
</protein>
<name>B9SUU3_RICCO</name>
<dbReference type="GO" id="GO:0016020">
    <property type="term" value="C:membrane"/>
    <property type="evidence" value="ECO:0007669"/>
    <property type="project" value="UniProtKB-SubCell"/>
</dbReference>
<keyword evidence="14" id="KW-1185">Reference proteome</keyword>
<evidence type="ECO:0000313" key="14">
    <source>
        <dbReference type="Proteomes" id="UP000008311"/>
    </source>
</evidence>
<feature type="binding site" evidence="11">
    <location>
        <position position="109"/>
    </location>
    <ligand>
        <name>ATP</name>
        <dbReference type="ChEBI" id="CHEBI:30616"/>
    </ligand>
</feature>
<comment type="subcellular location">
    <subcellularLocation>
        <location evidence="1">Membrane</location>
        <topology evidence="1">Single-pass type I membrane protein</topology>
    </subcellularLocation>
</comment>
<evidence type="ECO:0000313" key="13">
    <source>
        <dbReference type="EMBL" id="EEF32628.1"/>
    </source>
</evidence>
<dbReference type="InterPro" id="IPR045874">
    <property type="entry name" value="LRK10/LRL21-25-like"/>
</dbReference>
<dbReference type="PROSITE" id="PS00107">
    <property type="entry name" value="PROTEIN_KINASE_ATP"/>
    <property type="match status" value="1"/>
</dbReference>
<dbReference type="GO" id="GO:0004674">
    <property type="term" value="F:protein serine/threonine kinase activity"/>
    <property type="evidence" value="ECO:0007669"/>
    <property type="project" value="UniProtKB-KW"/>
</dbReference>
<dbReference type="eggNOG" id="KOG1187">
    <property type="taxonomic scope" value="Eukaryota"/>
</dbReference>
<evidence type="ECO:0000256" key="5">
    <source>
        <dbReference type="ARBA" id="ARBA00022729"/>
    </source>
</evidence>
<keyword evidence="4" id="KW-0812">Transmembrane</keyword>
<dbReference type="InterPro" id="IPR001245">
    <property type="entry name" value="Ser-Thr/Tyr_kinase_cat_dom"/>
</dbReference>
<sequence>MGASAQVSVCDVLYSFIFTWEDWKLQLKTLHYIRNNRCAMAVPHFFWRHLSGYTTIEEFLHGCNTLMPVRYSYSEIRKMTKGFKDKLGEGGFGSVYKGKLRSGHFAAIKMLGKSKTDGQDFMNEVATIGRIHHVDIVQLIGFCVEGSKQALVYDFMPIGSVEKFQTSDLLNCILQMVALPHLLQQRGTIGYMAPELVYRNIERVSHKADVYSFAMPLLEMAGRRKNLNALAEKSSQIYFPFWVYDQVSKENVLAIGDMAEEEKEISKKMVIVGLWCIQMEPNDRPPMNKVIEMLEGDLESLQLPPRPLLYPEETLRRGEGESSMSADCIETNTSTVNVDYVISCSCEG</sequence>
<keyword evidence="3" id="KW-0808">Transferase</keyword>
<reference evidence="14" key="1">
    <citation type="journal article" date="2010" name="Nat. Biotechnol.">
        <title>Draft genome sequence of the oilseed species Ricinus communis.</title>
        <authorList>
            <person name="Chan A.P."/>
            <person name="Crabtree J."/>
            <person name="Zhao Q."/>
            <person name="Lorenzi H."/>
            <person name="Orvis J."/>
            <person name="Puiu D."/>
            <person name="Melake-Berhan A."/>
            <person name="Jones K.M."/>
            <person name="Redman J."/>
            <person name="Chen G."/>
            <person name="Cahoon E.B."/>
            <person name="Gedil M."/>
            <person name="Stanke M."/>
            <person name="Haas B.J."/>
            <person name="Wortman J.R."/>
            <person name="Fraser-Liggett C.M."/>
            <person name="Ravel J."/>
            <person name="Rabinowicz P.D."/>
        </authorList>
    </citation>
    <scope>NUCLEOTIDE SEQUENCE [LARGE SCALE GENOMIC DNA]</scope>
    <source>
        <strain evidence="14">cv. Hale</strain>
    </source>
</reference>
<keyword evidence="13" id="KW-0675">Receptor</keyword>
<dbReference type="InterPro" id="IPR017441">
    <property type="entry name" value="Protein_kinase_ATP_BS"/>
</dbReference>
<dbReference type="EMBL" id="EQ974154">
    <property type="protein sequence ID" value="EEF32628.1"/>
    <property type="molecule type" value="Genomic_DNA"/>
</dbReference>